<evidence type="ECO:0000313" key="8">
    <source>
        <dbReference type="Proteomes" id="UP001172673"/>
    </source>
</evidence>
<dbReference type="EMBL" id="JAPDRK010000009">
    <property type="protein sequence ID" value="KAJ9608627.1"/>
    <property type="molecule type" value="Genomic_DNA"/>
</dbReference>
<feature type="domain" description="Proline dehydrogenase" evidence="6">
    <location>
        <begin position="199"/>
        <end position="458"/>
    </location>
</feature>
<protein>
    <recommendedName>
        <fullName evidence="2 5">Proline dehydrogenase</fullName>
        <ecNumber evidence="2 5">1.5.5.2</ecNumber>
    </recommendedName>
</protein>
<dbReference type="GO" id="GO:0005739">
    <property type="term" value="C:mitochondrion"/>
    <property type="evidence" value="ECO:0007669"/>
    <property type="project" value="TreeGrafter"/>
</dbReference>
<dbReference type="Proteomes" id="UP001172673">
    <property type="component" value="Unassembled WGS sequence"/>
</dbReference>
<dbReference type="GO" id="GO:0010133">
    <property type="term" value="P:L-proline catabolic process to L-glutamate"/>
    <property type="evidence" value="ECO:0007669"/>
    <property type="project" value="TreeGrafter"/>
</dbReference>
<keyword evidence="4 5" id="KW-0642">Proline metabolism</keyword>
<evidence type="ECO:0000259" key="6">
    <source>
        <dbReference type="Pfam" id="PF01619"/>
    </source>
</evidence>
<comment type="similarity">
    <text evidence="1 5">Belongs to the proline oxidase family.</text>
</comment>
<proteinExistence type="inferred from homology"/>
<dbReference type="GO" id="GO:0004657">
    <property type="term" value="F:proline dehydrogenase activity"/>
    <property type="evidence" value="ECO:0007669"/>
    <property type="project" value="UniProtKB-EC"/>
</dbReference>
<dbReference type="InterPro" id="IPR002872">
    <property type="entry name" value="Proline_DH_dom"/>
</dbReference>
<organism evidence="7 8">
    <name type="scientific">Cladophialophora chaetospira</name>
    <dbReference type="NCBI Taxonomy" id="386627"/>
    <lineage>
        <taxon>Eukaryota</taxon>
        <taxon>Fungi</taxon>
        <taxon>Dikarya</taxon>
        <taxon>Ascomycota</taxon>
        <taxon>Pezizomycotina</taxon>
        <taxon>Eurotiomycetes</taxon>
        <taxon>Chaetothyriomycetidae</taxon>
        <taxon>Chaetothyriales</taxon>
        <taxon>Herpotrichiellaceae</taxon>
        <taxon>Cladophialophora</taxon>
    </lineage>
</organism>
<evidence type="ECO:0000256" key="4">
    <source>
        <dbReference type="ARBA" id="ARBA00023062"/>
    </source>
</evidence>
<comment type="catalytic activity">
    <reaction evidence="5">
        <text>L-proline + a quinone = (S)-1-pyrroline-5-carboxylate + a quinol + H(+)</text>
        <dbReference type="Rhea" id="RHEA:23784"/>
        <dbReference type="ChEBI" id="CHEBI:15378"/>
        <dbReference type="ChEBI" id="CHEBI:17388"/>
        <dbReference type="ChEBI" id="CHEBI:24646"/>
        <dbReference type="ChEBI" id="CHEBI:60039"/>
        <dbReference type="ChEBI" id="CHEBI:132124"/>
        <dbReference type="EC" id="1.5.5.2"/>
    </reaction>
</comment>
<evidence type="ECO:0000256" key="3">
    <source>
        <dbReference type="ARBA" id="ARBA00023002"/>
    </source>
</evidence>
<dbReference type="SUPFAM" id="SSF51730">
    <property type="entry name" value="FAD-linked oxidoreductase"/>
    <property type="match status" value="1"/>
</dbReference>
<keyword evidence="3 5" id="KW-0560">Oxidoreductase</keyword>
<dbReference type="EC" id="1.5.5.2" evidence="2 5"/>
<evidence type="ECO:0000256" key="5">
    <source>
        <dbReference type="RuleBase" id="RU364054"/>
    </source>
</evidence>
<dbReference type="PANTHER" id="PTHR13914">
    <property type="entry name" value="PROLINE OXIDASE"/>
    <property type="match status" value="1"/>
</dbReference>
<keyword evidence="5" id="KW-0274">FAD</keyword>
<keyword evidence="8" id="KW-1185">Reference proteome</keyword>
<comment type="caution">
    <text evidence="7">The sequence shown here is derived from an EMBL/GenBank/DDBJ whole genome shotgun (WGS) entry which is preliminary data.</text>
</comment>
<name>A0AA38X8P1_9EURO</name>
<gene>
    <name evidence="7" type="primary">PUT1_2</name>
    <name evidence="7" type="ORF">H2200_006398</name>
</gene>
<dbReference type="GO" id="GO:0071949">
    <property type="term" value="F:FAD binding"/>
    <property type="evidence" value="ECO:0007669"/>
    <property type="project" value="TreeGrafter"/>
</dbReference>
<evidence type="ECO:0000313" key="7">
    <source>
        <dbReference type="EMBL" id="KAJ9608627.1"/>
    </source>
</evidence>
<reference evidence="7" key="1">
    <citation type="submission" date="2022-10" db="EMBL/GenBank/DDBJ databases">
        <title>Culturing micro-colonial fungi from biological soil crusts in the Mojave desert and describing Neophaeococcomyces mojavensis, and introducing the new genera and species Taxawa tesnikishii.</title>
        <authorList>
            <person name="Kurbessoian T."/>
            <person name="Stajich J.E."/>
        </authorList>
    </citation>
    <scope>NUCLEOTIDE SEQUENCE</scope>
    <source>
        <strain evidence="7">TK_41</strain>
    </source>
</reference>
<evidence type="ECO:0000256" key="1">
    <source>
        <dbReference type="ARBA" id="ARBA00005869"/>
    </source>
</evidence>
<evidence type="ECO:0000256" key="2">
    <source>
        <dbReference type="ARBA" id="ARBA00012695"/>
    </source>
</evidence>
<dbReference type="Gene3D" id="3.20.20.220">
    <property type="match status" value="1"/>
</dbReference>
<dbReference type="InterPro" id="IPR029041">
    <property type="entry name" value="FAD-linked_oxidoreductase-like"/>
</dbReference>
<dbReference type="Pfam" id="PF01619">
    <property type="entry name" value="Pro_dh"/>
    <property type="match status" value="1"/>
</dbReference>
<dbReference type="PANTHER" id="PTHR13914:SF34">
    <property type="entry name" value="PROLINE DEHYDROGENASE"/>
    <property type="match status" value="1"/>
</dbReference>
<dbReference type="InterPro" id="IPR015659">
    <property type="entry name" value="Proline_oxidase"/>
</dbReference>
<comment type="function">
    <text evidence="5">Converts proline to delta-1-pyrroline-5-carboxylate.</text>
</comment>
<comment type="cofactor">
    <cofactor evidence="5">
        <name>FAD</name>
        <dbReference type="ChEBI" id="CHEBI:57692"/>
    </cofactor>
</comment>
<dbReference type="AlphaFoldDB" id="A0AA38X8P1"/>
<keyword evidence="5" id="KW-0285">Flavoprotein</keyword>
<accession>A0AA38X8P1</accession>
<sequence length="476" mass="53192">MPSPIRNTALKVHRSIERPLSIKKVHSRLQSSTTHNIIGSGLEKERQELRTAKPEIVSASPLARLSTSSILRTLLLSTFFTRPILFRCGFAVFEKIAKSPSPWLNPDRNPLLRAAIYPLIYKQFCAGRNQTEIGQTSAEIRGLGFSGIVLCYGKEVQVQADKLVGYSYSSPLNTMDAEISQWADGNIRTLDMVGEGDWLGIKFTGAGTKITQALMNGEDAPAKFVEAMDRICEHAASKGCRIWIDAEQQVLQAAIDAWTFDLMRRHNAQRKQALVYNTIQAYLKSAREKVQHQLELSRREGWRLGIKLVRGAYIANDKRERIHNTKADTDASYNTIVEDLLRGRFPAQVGQGAKEIDLILAGHNTASIRKAARLASELAAQSRLKVRPDFGQLQGMADDIGCELLQVADDVQAREPSASTQAFVPKVYKCLTWGSIQECMQYLTRRLVENRGASERMKVGAAEFRKELLRRMGTGF</sequence>